<dbReference type="Ensembl" id="ENSNBRT00000020890.1">
    <property type="protein sequence ID" value="ENSNBRP00000020340.1"/>
    <property type="gene ID" value="ENSNBRG00000015572.1"/>
</dbReference>
<dbReference type="InterPro" id="IPR011029">
    <property type="entry name" value="DEATH-like_dom_sf"/>
</dbReference>
<reference evidence="8" key="2">
    <citation type="submission" date="2025-09" db="UniProtKB">
        <authorList>
            <consortium name="Ensembl"/>
        </authorList>
    </citation>
    <scope>IDENTIFICATION</scope>
</reference>
<dbReference type="SMART" id="SM00115">
    <property type="entry name" value="CASc"/>
    <property type="match status" value="1"/>
</dbReference>
<feature type="domain" description="Caspase family p20" evidence="7">
    <location>
        <begin position="241"/>
        <end position="365"/>
    </location>
</feature>
<dbReference type="PANTHER" id="PTHR48169:SF7">
    <property type="entry name" value="CASPASE 10"/>
    <property type="match status" value="1"/>
</dbReference>
<reference evidence="8" key="1">
    <citation type="submission" date="2025-08" db="UniProtKB">
        <authorList>
            <consortium name="Ensembl"/>
        </authorList>
    </citation>
    <scope>IDENTIFICATION</scope>
</reference>
<dbReference type="InterPro" id="IPR001309">
    <property type="entry name" value="Pept_C14_p20"/>
</dbReference>
<dbReference type="Pfam" id="PF01335">
    <property type="entry name" value="DED"/>
    <property type="match status" value="2"/>
</dbReference>
<accession>A0A3Q4HB66</accession>
<dbReference type="InterPro" id="IPR015917">
    <property type="entry name" value="Pept_C14A"/>
</dbReference>
<keyword evidence="3" id="KW-0677">Repeat</keyword>
<dbReference type="SMART" id="SM00031">
    <property type="entry name" value="DED"/>
    <property type="match status" value="2"/>
</dbReference>
<dbReference type="Gene3D" id="1.10.533.10">
    <property type="entry name" value="Death Domain, Fas"/>
    <property type="match status" value="2"/>
</dbReference>
<dbReference type="AlphaFoldDB" id="A0A3Q4HB66"/>
<evidence type="ECO:0000259" key="6">
    <source>
        <dbReference type="PROSITE" id="PS50207"/>
    </source>
</evidence>
<comment type="similarity">
    <text evidence="1 4">Belongs to the peptidase C14A family.</text>
</comment>
<dbReference type="PROSITE" id="PS50168">
    <property type="entry name" value="DED"/>
    <property type="match status" value="2"/>
</dbReference>
<dbReference type="GO" id="GO:0042981">
    <property type="term" value="P:regulation of apoptotic process"/>
    <property type="evidence" value="ECO:0007669"/>
    <property type="project" value="InterPro"/>
</dbReference>
<dbReference type="GO" id="GO:0051604">
    <property type="term" value="P:protein maturation"/>
    <property type="evidence" value="ECO:0007669"/>
    <property type="project" value="UniProtKB-ARBA"/>
</dbReference>
<dbReference type="GO" id="GO:0005737">
    <property type="term" value="C:cytoplasm"/>
    <property type="evidence" value="ECO:0007669"/>
    <property type="project" value="UniProtKB-ARBA"/>
</dbReference>
<dbReference type="CDD" id="cd08334">
    <property type="entry name" value="DED_Caspase_8_10_r2"/>
    <property type="match status" value="1"/>
</dbReference>
<dbReference type="PROSITE" id="PS01122">
    <property type="entry name" value="CASPASE_CYS"/>
    <property type="match status" value="1"/>
</dbReference>
<dbReference type="Pfam" id="PF00656">
    <property type="entry name" value="Peptidase_C14"/>
    <property type="match status" value="1"/>
</dbReference>
<evidence type="ECO:0000313" key="8">
    <source>
        <dbReference type="Ensembl" id="ENSNBRP00000020340.1"/>
    </source>
</evidence>
<dbReference type="GO" id="GO:0004197">
    <property type="term" value="F:cysteine-type endopeptidase activity"/>
    <property type="evidence" value="ECO:0007669"/>
    <property type="project" value="InterPro"/>
</dbReference>
<evidence type="ECO:0000256" key="4">
    <source>
        <dbReference type="RuleBase" id="RU003971"/>
    </source>
</evidence>
<dbReference type="PANTHER" id="PTHR48169">
    <property type="entry name" value="DED DOMAIN-CONTAINING PROTEIN"/>
    <property type="match status" value="1"/>
</dbReference>
<evidence type="ECO:0000256" key="1">
    <source>
        <dbReference type="ARBA" id="ARBA00010134"/>
    </source>
</evidence>
<evidence type="ECO:0000313" key="9">
    <source>
        <dbReference type="Proteomes" id="UP000261580"/>
    </source>
</evidence>
<dbReference type="InterPro" id="IPR001875">
    <property type="entry name" value="DED_dom"/>
</dbReference>
<feature type="domain" description="DED" evidence="5">
    <location>
        <begin position="94"/>
        <end position="171"/>
    </location>
</feature>
<evidence type="ECO:0000256" key="2">
    <source>
        <dbReference type="ARBA" id="ARBA00022703"/>
    </source>
</evidence>
<sequence length="501" mass="56382">MDRLTLSHIDEGLGSSEVAELCFLCRDVVTRRRLENVSTDAKDLFLRLEEKGLLRNDAFLRQLLDTIHRADLLRVLETDSRPPEETDASPVLSDYRKTLYSIYNDFTTENFEKLKFLLTNKLAGKLDLFIFTALDVFAEMEKSALLSETDVSLLHEALQECDQQLAITLEEYTQGIGSTSIYPHMYIYIHVEIECVVTPSNDCDCYRRRINTDAQLETNSTSLPDQVIHSQSEYYTLTHNPRGWCVVFNNEIFTGTHLKDRKGTQKDADTLKEVFTHFGFKVKMHDNCTAEQMKKKINDLGRINFTNHDALVVCVLSHGEKGCVFGADGERVFLKELTDPFTSGRASTLAGKPKLFFIQACQGEEYQKGYYPSSREDENQNKGVLQSDASIPDEAVLVPELADFLIGMATVEEFKSFRNTVTGSIYIQELCKHQRLSGLAVRDVGVGVCERDSSGPHPASTVPGKNNFSQLPTSASASLNNNIENIKQPHTKTWSTALKTV</sequence>
<dbReference type="GO" id="GO:0006915">
    <property type="term" value="P:apoptotic process"/>
    <property type="evidence" value="ECO:0007669"/>
    <property type="project" value="UniProtKB-KW"/>
</dbReference>
<dbReference type="PROSITE" id="PS50207">
    <property type="entry name" value="CASPASE_P10"/>
    <property type="match status" value="1"/>
</dbReference>
<dbReference type="InterPro" id="IPR033139">
    <property type="entry name" value="Caspase_cys_AS"/>
</dbReference>
<protein>
    <submittedName>
        <fullName evidence="8">Caspase-8-like</fullName>
    </submittedName>
</protein>
<feature type="domain" description="DED" evidence="5">
    <location>
        <begin position="1"/>
        <end position="78"/>
    </location>
</feature>
<dbReference type="Bgee" id="ENSNBRG00000015572">
    <property type="expression patterns" value="Expressed in zone of skin and 8 other cell types or tissues"/>
</dbReference>
<evidence type="ECO:0000256" key="3">
    <source>
        <dbReference type="ARBA" id="ARBA00022737"/>
    </source>
</evidence>
<dbReference type="Proteomes" id="UP000261580">
    <property type="component" value="Unassembled WGS sequence"/>
</dbReference>
<dbReference type="InterPro" id="IPR011600">
    <property type="entry name" value="Pept_C14_caspase"/>
</dbReference>
<dbReference type="InterPro" id="IPR029030">
    <property type="entry name" value="Caspase-like_dom_sf"/>
</dbReference>
<organism evidence="8 9">
    <name type="scientific">Neolamprologus brichardi</name>
    <name type="common">Fairy cichlid</name>
    <name type="synonym">Lamprologus brichardi</name>
    <dbReference type="NCBI Taxonomy" id="32507"/>
    <lineage>
        <taxon>Eukaryota</taxon>
        <taxon>Metazoa</taxon>
        <taxon>Chordata</taxon>
        <taxon>Craniata</taxon>
        <taxon>Vertebrata</taxon>
        <taxon>Euteleostomi</taxon>
        <taxon>Actinopterygii</taxon>
        <taxon>Neopterygii</taxon>
        <taxon>Teleostei</taxon>
        <taxon>Neoteleostei</taxon>
        <taxon>Acanthomorphata</taxon>
        <taxon>Ovalentaria</taxon>
        <taxon>Cichlomorphae</taxon>
        <taxon>Cichliformes</taxon>
        <taxon>Cichlidae</taxon>
        <taxon>African cichlids</taxon>
        <taxon>Pseudocrenilabrinae</taxon>
        <taxon>Lamprologini</taxon>
        <taxon>Neolamprologus</taxon>
    </lineage>
</organism>
<dbReference type="CDD" id="cd00032">
    <property type="entry name" value="CASc"/>
    <property type="match status" value="1"/>
</dbReference>
<dbReference type="InterPro" id="IPR002138">
    <property type="entry name" value="Pept_C14_p10"/>
</dbReference>
<name>A0A3Q4HB66_NEOBR</name>
<dbReference type="GeneTree" id="ENSGT00940000166591"/>
<dbReference type="SUPFAM" id="SSF52129">
    <property type="entry name" value="Caspase-like"/>
    <property type="match status" value="1"/>
</dbReference>
<keyword evidence="2" id="KW-0053">Apoptosis</keyword>
<proteinExistence type="inferred from homology"/>
<dbReference type="Gene3D" id="3.40.50.1460">
    <property type="match status" value="1"/>
</dbReference>
<dbReference type="SUPFAM" id="SSF47986">
    <property type="entry name" value="DEATH domain"/>
    <property type="match status" value="2"/>
</dbReference>
<evidence type="ECO:0000259" key="5">
    <source>
        <dbReference type="PROSITE" id="PS50168"/>
    </source>
</evidence>
<keyword evidence="9" id="KW-1185">Reference proteome</keyword>
<dbReference type="GO" id="GO:0006508">
    <property type="term" value="P:proteolysis"/>
    <property type="evidence" value="ECO:0007669"/>
    <property type="project" value="InterPro"/>
</dbReference>
<feature type="domain" description="Caspase family p10" evidence="6">
    <location>
        <begin position="398"/>
        <end position="433"/>
    </location>
</feature>
<dbReference type="STRING" id="32507.ENSNBRP00000020340"/>
<dbReference type="PROSITE" id="PS50208">
    <property type="entry name" value="CASPASE_P20"/>
    <property type="match status" value="1"/>
</dbReference>
<dbReference type="PRINTS" id="PR00376">
    <property type="entry name" value="IL1BCENZYME"/>
</dbReference>
<dbReference type="CDD" id="cd08792">
    <property type="entry name" value="DED_Caspase_8_10_r1"/>
    <property type="match status" value="1"/>
</dbReference>
<evidence type="ECO:0000259" key="7">
    <source>
        <dbReference type="PROSITE" id="PS50208"/>
    </source>
</evidence>